<feature type="compositionally biased region" description="Basic and acidic residues" evidence="1">
    <location>
        <begin position="78"/>
        <end position="92"/>
    </location>
</feature>
<comment type="caution">
    <text evidence="2">The sequence shown here is derived from an EMBL/GenBank/DDBJ whole genome shotgun (WGS) entry which is preliminary data.</text>
</comment>
<dbReference type="Proteomes" id="UP000093129">
    <property type="component" value="Unassembled WGS sequence"/>
</dbReference>
<sequence length="108" mass="12379">MNIDNMTSDDIEELEFMDRAAMAVLPVVMRIVGAINEDTEDGEDMFHSHGLNIGHICYVAADQMSKARRDMRAKKQRIANERMEERRREILKRMPAPITADGRPCTET</sequence>
<dbReference type="AlphaFoldDB" id="A0A1B9BY63"/>
<protein>
    <submittedName>
        <fullName evidence="2">Uncharacterized protein</fullName>
    </submittedName>
</protein>
<organism evidence="2 3">
    <name type="scientific">Acidithiobacillus ferrivorans</name>
    <dbReference type="NCBI Taxonomy" id="160808"/>
    <lineage>
        <taxon>Bacteria</taxon>
        <taxon>Pseudomonadati</taxon>
        <taxon>Pseudomonadota</taxon>
        <taxon>Acidithiobacillia</taxon>
        <taxon>Acidithiobacillales</taxon>
        <taxon>Acidithiobacillaceae</taxon>
        <taxon>Acidithiobacillus</taxon>
    </lineage>
</organism>
<gene>
    <name evidence="2" type="ORF">BBC27_12085</name>
</gene>
<dbReference type="EMBL" id="MASQ01000091">
    <property type="protein sequence ID" value="OCB02656.1"/>
    <property type="molecule type" value="Genomic_DNA"/>
</dbReference>
<evidence type="ECO:0000313" key="3">
    <source>
        <dbReference type="Proteomes" id="UP000093129"/>
    </source>
</evidence>
<dbReference type="RefSeq" id="WP_065413452.1">
    <property type="nucleotide sequence ID" value="NZ_MASQ01000091.1"/>
</dbReference>
<accession>A0A1B9BY63</accession>
<proteinExistence type="predicted"/>
<name>A0A1B9BY63_9PROT</name>
<evidence type="ECO:0000256" key="1">
    <source>
        <dbReference type="SAM" id="MobiDB-lite"/>
    </source>
</evidence>
<evidence type="ECO:0000313" key="2">
    <source>
        <dbReference type="EMBL" id="OCB02656.1"/>
    </source>
</evidence>
<reference evidence="2 3" key="1">
    <citation type="submission" date="2016-07" db="EMBL/GenBank/DDBJ databases">
        <title>Draft genome of a psychrotolerant acidophile Acidithiobacillus ferrivorans strain YL15.</title>
        <authorList>
            <person name="Peng T."/>
            <person name="Ma L."/>
            <person name="Nan M."/>
            <person name="An N."/>
            <person name="Wang M."/>
            <person name="Qiu G."/>
            <person name="Zeng W."/>
        </authorList>
    </citation>
    <scope>NUCLEOTIDE SEQUENCE [LARGE SCALE GENOMIC DNA]</scope>
    <source>
        <strain evidence="2 3">YL15</strain>
    </source>
</reference>
<feature type="region of interest" description="Disordered" evidence="1">
    <location>
        <begin position="69"/>
        <end position="108"/>
    </location>
</feature>